<evidence type="ECO:0000313" key="7">
    <source>
        <dbReference type="Proteomes" id="UP000274131"/>
    </source>
</evidence>
<dbReference type="InterPro" id="IPR016035">
    <property type="entry name" value="Acyl_Trfase/lysoPLipase"/>
</dbReference>
<accession>A0A0N4VK78</accession>
<name>A0A0N4VK78_ENTVE</name>
<keyword evidence="3 4" id="KW-0443">Lipid metabolism</keyword>
<dbReference type="PROSITE" id="PS51635">
    <property type="entry name" value="PNPLA"/>
    <property type="match status" value="1"/>
</dbReference>
<dbReference type="PANTHER" id="PTHR24139:SF35">
    <property type="entry name" value="PNPLA DOMAIN-CONTAINING PROTEIN"/>
    <property type="match status" value="1"/>
</dbReference>
<reference evidence="6 7" key="2">
    <citation type="submission" date="2018-10" db="EMBL/GenBank/DDBJ databases">
        <authorList>
            <consortium name="Pathogen Informatics"/>
        </authorList>
    </citation>
    <scope>NUCLEOTIDE SEQUENCE [LARGE SCALE GENOMIC DNA]</scope>
</reference>
<dbReference type="GO" id="GO:0047499">
    <property type="term" value="F:calcium-independent phospholipase A2 activity"/>
    <property type="evidence" value="ECO:0007669"/>
    <property type="project" value="InterPro"/>
</dbReference>
<feature type="short sequence motif" description="GXGXXG" evidence="4">
    <location>
        <begin position="132"/>
        <end position="137"/>
    </location>
</feature>
<dbReference type="Pfam" id="PF01734">
    <property type="entry name" value="Patatin"/>
    <property type="match status" value="1"/>
</dbReference>
<dbReference type="STRING" id="51028.A0A0N4VK78"/>
<feature type="active site" description="Nucleophile" evidence="4">
    <location>
        <position position="168"/>
    </location>
</feature>
<gene>
    <name evidence="6" type="ORF">EVEC_LOCUS10574</name>
</gene>
<keyword evidence="1" id="KW-0677">Repeat</keyword>
<keyword evidence="4" id="KW-0378">Hydrolase</keyword>
<feature type="domain" description="PNPLA" evidence="5">
    <location>
        <begin position="128"/>
        <end position="315"/>
    </location>
</feature>
<dbReference type="GO" id="GO:2000304">
    <property type="term" value="P:positive regulation of ceramide biosynthetic process"/>
    <property type="evidence" value="ECO:0007669"/>
    <property type="project" value="TreeGrafter"/>
</dbReference>
<evidence type="ECO:0000313" key="8">
    <source>
        <dbReference type="WBParaSite" id="EVEC_0001126001-mRNA-1"/>
    </source>
</evidence>
<evidence type="ECO:0000256" key="1">
    <source>
        <dbReference type="ARBA" id="ARBA00022737"/>
    </source>
</evidence>
<dbReference type="SUPFAM" id="SSF52151">
    <property type="entry name" value="FabD/lysophospholipase-like"/>
    <property type="match status" value="1"/>
</dbReference>
<comment type="caution">
    <text evidence="4">Lacks conserved residue(s) required for the propagation of feature annotation.</text>
</comment>
<proteinExistence type="predicted"/>
<feature type="short sequence motif" description="GXSXG" evidence="4">
    <location>
        <begin position="166"/>
        <end position="170"/>
    </location>
</feature>
<dbReference type="InterPro" id="IPR047148">
    <property type="entry name" value="PLPL9"/>
</dbReference>
<evidence type="ECO:0000256" key="3">
    <source>
        <dbReference type="ARBA" id="ARBA00023098"/>
    </source>
</evidence>
<dbReference type="OrthoDB" id="10021675at2759"/>
<dbReference type="EMBL" id="UXUI01010964">
    <property type="protein sequence ID" value="VDD95823.1"/>
    <property type="molecule type" value="Genomic_DNA"/>
</dbReference>
<dbReference type="Proteomes" id="UP000274131">
    <property type="component" value="Unassembled WGS sequence"/>
</dbReference>
<evidence type="ECO:0000313" key="6">
    <source>
        <dbReference type="EMBL" id="VDD95823.1"/>
    </source>
</evidence>
<protein>
    <submittedName>
        <fullName evidence="8">PNPLA domain-containing protein</fullName>
    </submittedName>
</protein>
<dbReference type="AlphaFoldDB" id="A0A0N4VK78"/>
<dbReference type="Gene3D" id="3.40.1090.10">
    <property type="entry name" value="Cytosolic phospholipase A2 catalytic domain"/>
    <property type="match status" value="1"/>
</dbReference>
<evidence type="ECO:0000259" key="5">
    <source>
        <dbReference type="PROSITE" id="PS51635"/>
    </source>
</evidence>
<dbReference type="GO" id="GO:0016042">
    <property type="term" value="P:lipid catabolic process"/>
    <property type="evidence" value="ECO:0007669"/>
    <property type="project" value="UniProtKB-UniRule"/>
</dbReference>
<reference evidence="8" key="1">
    <citation type="submission" date="2017-02" db="UniProtKB">
        <authorList>
            <consortium name="WormBaseParasite"/>
        </authorList>
    </citation>
    <scope>IDENTIFICATION</scope>
</reference>
<keyword evidence="2" id="KW-0040">ANK repeat</keyword>
<organism evidence="8">
    <name type="scientific">Enterobius vermicularis</name>
    <name type="common">Human pinworm</name>
    <dbReference type="NCBI Taxonomy" id="51028"/>
    <lineage>
        <taxon>Eukaryota</taxon>
        <taxon>Metazoa</taxon>
        <taxon>Ecdysozoa</taxon>
        <taxon>Nematoda</taxon>
        <taxon>Chromadorea</taxon>
        <taxon>Rhabditida</taxon>
        <taxon>Spirurina</taxon>
        <taxon>Oxyuridomorpha</taxon>
        <taxon>Oxyuroidea</taxon>
        <taxon>Oxyuridae</taxon>
        <taxon>Enterobius</taxon>
    </lineage>
</organism>
<evidence type="ECO:0000256" key="4">
    <source>
        <dbReference type="PROSITE-ProRule" id="PRU01161"/>
    </source>
</evidence>
<feature type="active site" description="Proton acceptor" evidence="4">
    <location>
        <position position="302"/>
    </location>
</feature>
<dbReference type="WBParaSite" id="EVEC_0001126001-mRNA-1">
    <property type="protein sequence ID" value="EVEC_0001126001-mRNA-1"/>
    <property type="gene ID" value="EVEC_0001126001"/>
</dbReference>
<dbReference type="PANTHER" id="PTHR24139">
    <property type="entry name" value="CALCIUM-INDEPENDENT PHOSPHOLIPASE A2"/>
    <property type="match status" value="1"/>
</dbReference>
<dbReference type="GO" id="GO:0052816">
    <property type="term" value="F:long-chain fatty acyl-CoA hydrolase activity"/>
    <property type="evidence" value="ECO:0007669"/>
    <property type="project" value="TreeGrafter"/>
</dbReference>
<sequence>MFSSKCAHALKETKRSERIRSLISFAKTATVPQLTTKLTDCWTHPHSTITEARLLLTLGADPTPLYVDGYGKKALLKRITNGTICEKCYLKYKDFLDHAKEIYDAQFNNNKSRRVPRNKHSPLGMIALSLDGGGIRGLVSVVSLLFASRRLFGDEYLPNVFDWMVGTSTGSMLALTLAKGASLTDAFFLYWEMKDEIFLNGSTMKRLFGDMVDRQTKNVNSVLQKCFPDNYTFAGCPKRLSVPALDISKRPAKLHVFRNYSVFSESSEVVKNDTMFRDAARASSAAPTYFHPHAYNDHVFVDGSFVANCPLNVLFKELDQCNAVGPHVKLAAVISIGTGEPSETDRILNNGSNIRAKAKYLLHIMSLLLEQVVGHEQAGLESAKDRCLAQNIPFLRISPKGIEMRIDQIDPGKLMEMIWTTLNYLTDNIEEIDRLGEILRSVLEVSEIRRVRSNTAL</sequence>
<dbReference type="InterPro" id="IPR002641">
    <property type="entry name" value="PNPLA_dom"/>
</dbReference>
<keyword evidence="4" id="KW-0442">Lipid degradation</keyword>
<dbReference type="GO" id="GO:0005739">
    <property type="term" value="C:mitochondrion"/>
    <property type="evidence" value="ECO:0007669"/>
    <property type="project" value="TreeGrafter"/>
</dbReference>
<evidence type="ECO:0000256" key="2">
    <source>
        <dbReference type="ARBA" id="ARBA00023043"/>
    </source>
</evidence>
<keyword evidence="7" id="KW-1185">Reference proteome</keyword>